<proteinExistence type="predicted"/>
<evidence type="ECO:0000313" key="3">
    <source>
        <dbReference type="Proteomes" id="UP000655420"/>
    </source>
</evidence>
<dbReference type="RefSeq" id="WP_200606258.1">
    <property type="nucleotide sequence ID" value="NZ_JAEHHL010000001.1"/>
</dbReference>
<reference evidence="2" key="1">
    <citation type="submission" date="2020-12" db="EMBL/GenBank/DDBJ databases">
        <title>Bacterial taxonomy.</title>
        <authorList>
            <person name="Pan X."/>
        </authorList>
    </citation>
    <scope>NUCLEOTIDE SEQUENCE</scope>
    <source>
        <strain evidence="2">M0105</strain>
    </source>
</reference>
<dbReference type="Pfam" id="PF20082">
    <property type="entry name" value="DUF6476"/>
    <property type="match status" value="1"/>
</dbReference>
<keyword evidence="3" id="KW-1185">Reference proteome</keyword>
<gene>
    <name evidence="2" type="ORF">H0I76_01895</name>
</gene>
<name>A0A8J7M4A5_9RHOB</name>
<dbReference type="EMBL" id="JAEHHL010000001">
    <property type="protein sequence ID" value="MBK0397928.1"/>
    <property type="molecule type" value="Genomic_DNA"/>
</dbReference>
<accession>A0A8J7M4A5</accession>
<organism evidence="2 3">
    <name type="scientific">Thermohalobaculum xanthum</name>
    <dbReference type="NCBI Taxonomy" id="2753746"/>
    <lineage>
        <taxon>Bacteria</taxon>
        <taxon>Pseudomonadati</taxon>
        <taxon>Pseudomonadota</taxon>
        <taxon>Alphaproteobacteria</taxon>
        <taxon>Rhodobacterales</taxon>
        <taxon>Paracoccaceae</taxon>
        <taxon>Thermohalobaculum</taxon>
    </lineage>
</organism>
<evidence type="ECO:0000313" key="2">
    <source>
        <dbReference type="EMBL" id="MBK0397928.1"/>
    </source>
</evidence>
<comment type="caution">
    <text evidence="2">The sequence shown here is derived from an EMBL/GenBank/DDBJ whole genome shotgun (WGS) entry which is preliminary data.</text>
</comment>
<dbReference type="InterPro" id="IPR045519">
    <property type="entry name" value="DUF6476"/>
</dbReference>
<sequence>MSDARRYDPEEELPEPAPVRRLRLMVSALIFVLIAGVVTVAATLVIRLGALGPAAAPPIAAERLVLPAGEMIVAMGQGGGRVLIATRDAEGVERLRAFDAASGAQSSITLIERE</sequence>
<feature type="transmembrane region" description="Helical" evidence="1">
    <location>
        <begin position="24"/>
        <end position="46"/>
    </location>
</feature>
<keyword evidence="1" id="KW-0812">Transmembrane</keyword>
<dbReference type="AlphaFoldDB" id="A0A8J7M4A5"/>
<dbReference type="Proteomes" id="UP000655420">
    <property type="component" value="Unassembled WGS sequence"/>
</dbReference>
<keyword evidence="1" id="KW-1133">Transmembrane helix</keyword>
<protein>
    <submittedName>
        <fullName evidence="2">Uncharacterized protein</fullName>
    </submittedName>
</protein>
<keyword evidence="1" id="KW-0472">Membrane</keyword>
<evidence type="ECO:0000256" key="1">
    <source>
        <dbReference type="SAM" id="Phobius"/>
    </source>
</evidence>